<dbReference type="GO" id="GO:0004252">
    <property type="term" value="F:serine-type endopeptidase activity"/>
    <property type="evidence" value="ECO:0007669"/>
    <property type="project" value="TreeGrafter"/>
</dbReference>
<keyword evidence="2" id="KW-0732">Signal</keyword>
<evidence type="ECO:0000256" key="1">
    <source>
        <dbReference type="ARBA" id="ARBA00022801"/>
    </source>
</evidence>
<name>A0AA51X5T9_9GAMM</name>
<dbReference type="SUPFAM" id="SSF53474">
    <property type="entry name" value="alpha/beta-Hydrolases"/>
    <property type="match status" value="1"/>
</dbReference>
<dbReference type="Proteomes" id="UP001239782">
    <property type="component" value="Chromosome"/>
</dbReference>
<feature type="domain" description="Peptidase S9 prolyl oligopeptidase catalytic" evidence="3">
    <location>
        <begin position="434"/>
        <end position="643"/>
    </location>
</feature>
<reference evidence="4 5" key="1">
    <citation type="submission" date="2023-08" db="EMBL/GenBank/DDBJ databases">
        <title>Pleionea litopenaei sp. nov., isolated from stomach of juvenile Litopenaeus vannamei.</title>
        <authorList>
            <person name="Rho A.M."/>
            <person name="Hwang C.Y."/>
        </authorList>
    </citation>
    <scope>NUCLEOTIDE SEQUENCE [LARGE SCALE GENOMIC DNA]</scope>
    <source>
        <strain evidence="4 5">HL-JVS1</strain>
    </source>
</reference>
<dbReference type="InterPro" id="IPR029058">
    <property type="entry name" value="AB_hydrolase_fold"/>
</dbReference>
<dbReference type="Gene3D" id="3.40.50.1820">
    <property type="entry name" value="alpha/beta hydrolase"/>
    <property type="match status" value="1"/>
</dbReference>
<evidence type="ECO:0000313" key="4">
    <source>
        <dbReference type="EMBL" id="WMS86066.1"/>
    </source>
</evidence>
<evidence type="ECO:0000259" key="3">
    <source>
        <dbReference type="Pfam" id="PF00326"/>
    </source>
</evidence>
<organism evidence="4 5">
    <name type="scientific">Pleionea litopenaei</name>
    <dbReference type="NCBI Taxonomy" id="3070815"/>
    <lineage>
        <taxon>Bacteria</taxon>
        <taxon>Pseudomonadati</taxon>
        <taxon>Pseudomonadota</taxon>
        <taxon>Gammaproteobacteria</taxon>
        <taxon>Oceanospirillales</taxon>
        <taxon>Pleioneaceae</taxon>
        <taxon>Pleionea</taxon>
    </lineage>
</organism>
<accession>A0AA51X5T9</accession>
<dbReference type="PANTHER" id="PTHR42776">
    <property type="entry name" value="SERINE PEPTIDASE S9 FAMILY MEMBER"/>
    <property type="match status" value="1"/>
</dbReference>
<proteinExistence type="predicted"/>
<dbReference type="AlphaFoldDB" id="A0AA51X5T9"/>
<keyword evidence="1" id="KW-0378">Hydrolase</keyword>
<keyword evidence="5" id="KW-1185">Reference proteome</keyword>
<dbReference type="SUPFAM" id="SSF82171">
    <property type="entry name" value="DPP6 N-terminal domain-like"/>
    <property type="match status" value="1"/>
</dbReference>
<evidence type="ECO:0000256" key="2">
    <source>
        <dbReference type="SAM" id="SignalP"/>
    </source>
</evidence>
<dbReference type="RefSeq" id="WP_309201217.1">
    <property type="nucleotide sequence ID" value="NZ_CP133548.1"/>
</dbReference>
<dbReference type="Pfam" id="PF00326">
    <property type="entry name" value="Peptidase_S9"/>
    <property type="match status" value="1"/>
</dbReference>
<dbReference type="EMBL" id="CP133548">
    <property type="protein sequence ID" value="WMS86066.1"/>
    <property type="molecule type" value="Genomic_DNA"/>
</dbReference>
<dbReference type="KEGG" id="plei:Q9312_12645"/>
<feature type="signal peptide" evidence="2">
    <location>
        <begin position="1"/>
        <end position="19"/>
    </location>
</feature>
<gene>
    <name evidence="4" type="ORF">Q9312_12645</name>
</gene>
<dbReference type="InterPro" id="IPR001375">
    <property type="entry name" value="Peptidase_S9_cat"/>
</dbReference>
<dbReference type="PANTHER" id="PTHR42776:SF27">
    <property type="entry name" value="DIPEPTIDYL PEPTIDASE FAMILY MEMBER 6"/>
    <property type="match status" value="1"/>
</dbReference>
<feature type="chain" id="PRO_5041209277" evidence="2">
    <location>
        <begin position="20"/>
        <end position="643"/>
    </location>
</feature>
<protein>
    <submittedName>
        <fullName evidence="4">Prolyl oligopeptidase family serine peptidase</fullName>
    </submittedName>
</protein>
<evidence type="ECO:0000313" key="5">
    <source>
        <dbReference type="Proteomes" id="UP001239782"/>
    </source>
</evidence>
<sequence length="643" mass="73332">MRVLILILFLLVNTPPAFSTMSVDKFFTAPQLLTATVSPNGDLLAILELVDDKQVIYLQDTNTQKKVKWISIDEITEEEAAISRLVWLDNQHLAANLFEIKEGVKDLIDTKGEQSLLILKTPNKGNVKIYSVRSKGELVDSLPNTPNEFLYAKTGIQSKVYQLKINKLLEHGKRANKLTRVDGGQFVKSNEHTSIDGYVVEWFLELDKSIRYAALYNRDGTLDLVDVNNKEETKKLKSWNLKDLENAEQFIVPVARSAEPGSFYALDKAEENTRSVYLVNYDSNKQELIYQSDSFDIKQVITDPATNNLIGLRTIRNGLMHFEFIDSKNEELSKLKIESAISQDLSRINTLVYSESYNQVGQFDFYKGKKKQFTVGHRYPKYLNQSKAKLELGEIEVAGLNIPYLLTYPSSPKKKMPLVLLPHGGPIGVHDNPYFDHTSRFLNQLGYAVLRVNYRGSSGYTKEFEEAGALQWGDQILNDLHTVTEFIVKRPDIDSKRVCVVGMSYGGYAAMMLPIKHSEFYKCAVSIAGVSDVALQATSPYMTDRQFKWTKKYIGDVDNDYLALKAISPVYHFDKLKTPLLLIHGEEDHVVDVEHAYRSKLMLDKHNKRYDFTLVPEAGHSFSKLEQRHLMFNQTQKFLAKYL</sequence>
<dbReference type="GO" id="GO:0006508">
    <property type="term" value="P:proteolysis"/>
    <property type="evidence" value="ECO:0007669"/>
    <property type="project" value="InterPro"/>
</dbReference>